<dbReference type="KEGG" id="aar:Acear_1918"/>
<sequence>MKKWISIGLAVVLIIGGGIVGWNKFFRQQSASSSNLTQQIRPKMVMTLKKGNLVKSIIASGVVESIESQELYFKTNGTIKSINIAEGAKVSEGQVLMELDNDKQRLEYYKAKNEYERAVINGTQSEVEEAKLNLKIAEDKLEETKLKAPFSGIVNEIGVEEDSYTELDQGKIVAKIIDDSSYQVEVNVDESDSRQLSLGQPARITLEALPGREFAGKVVDIGANAESESGIVTLPVTVSITEKPNFIKPGFSADVEIIVNKIEDRLVVPITAIFSKQGTTKAVQIIDGRPTVVDVETGITNGKQVVVEEGLKSGDKILINTYQFANSGTKDGTEQSKGGMIPGGRMMRGGGR</sequence>
<evidence type="ECO:0000256" key="1">
    <source>
        <dbReference type="ARBA" id="ARBA00004196"/>
    </source>
</evidence>
<evidence type="ECO:0000259" key="7">
    <source>
        <dbReference type="Pfam" id="PF25990"/>
    </source>
</evidence>
<evidence type="ECO:0000256" key="2">
    <source>
        <dbReference type="ARBA" id="ARBA00009477"/>
    </source>
</evidence>
<organism evidence="8 9">
    <name type="scientific">Acetohalobium arabaticum (strain ATCC 49924 / DSM 5501 / Z-7288)</name>
    <dbReference type="NCBI Taxonomy" id="574087"/>
    <lineage>
        <taxon>Bacteria</taxon>
        <taxon>Bacillati</taxon>
        <taxon>Bacillota</taxon>
        <taxon>Clostridia</taxon>
        <taxon>Halanaerobiales</taxon>
        <taxon>Halobacteroidaceae</taxon>
        <taxon>Acetohalobium</taxon>
    </lineage>
</organism>
<protein>
    <submittedName>
        <fullName evidence="8">Efflux transporter, RND family, MFP subunit</fullName>
    </submittedName>
</protein>
<dbReference type="Pfam" id="PF25967">
    <property type="entry name" value="RND-MFP_C"/>
    <property type="match status" value="1"/>
</dbReference>
<feature type="compositionally biased region" description="Gly residues" evidence="5">
    <location>
        <begin position="340"/>
        <end position="352"/>
    </location>
</feature>
<dbReference type="Pfam" id="PF25990">
    <property type="entry name" value="Beta-barrel_YknX"/>
    <property type="match status" value="1"/>
</dbReference>
<dbReference type="RefSeq" id="WP_013278864.1">
    <property type="nucleotide sequence ID" value="NC_014378.1"/>
</dbReference>
<name>D9QSF6_ACEAZ</name>
<keyword evidence="9" id="KW-1185">Reference proteome</keyword>
<gene>
    <name evidence="8" type="ordered locus">Acear_1918</name>
</gene>
<dbReference type="GO" id="GO:0016020">
    <property type="term" value="C:membrane"/>
    <property type="evidence" value="ECO:0007669"/>
    <property type="project" value="InterPro"/>
</dbReference>
<feature type="domain" description="Multidrug resistance protein MdtA-like C-terminal permuted SH3" evidence="6">
    <location>
        <begin position="294"/>
        <end position="320"/>
    </location>
</feature>
<dbReference type="Proteomes" id="UP000001661">
    <property type="component" value="Chromosome"/>
</dbReference>
<dbReference type="Gene3D" id="2.40.30.170">
    <property type="match status" value="1"/>
</dbReference>
<dbReference type="InterPro" id="IPR058627">
    <property type="entry name" value="MdtA-like_C"/>
</dbReference>
<dbReference type="EMBL" id="CP002105">
    <property type="protein sequence ID" value="ADL13419.1"/>
    <property type="molecule type" value="Genomic_DNA"/>
</dbReference>
<dbReference type="NCBIfam" id="TIGR01730">
    <property type="entry name" value="RND_mfp"/>
    <property type="match status" value="1"/>
</dbReference>
<dbReference type="GO" id="GO:0030313">
    <property type="term" value="C:cell envelope"/>
    <property type="evidence" value="ECO:0007669"/>
    <property type="project" value="UniProtKB-SubCell"/>
</dbReference>
<keyword evidence="3 4" id="KW-0175">Coiled coil</keyword>
<dbReference type="Gene3D" id="2.40.420.20">
    <property type="match status" value="1"/>
</dbReference>
<dbReference type="Gene3D" id="2.40.50.100">
    <property type="match status" value="1"/>
</dbReference>
<evidence type="ECO:0000313" key="8">
    <source>
        <dbReference type="EMBL" id="ADL13419.1"/>
    </source>
</evidence>
<evidence type="ECO:0000256" key="3">
    <source>
        <dbReference type="ARBA" id="ARBA00023054"/>
    </source>
</evidence>
<evidence type="ECO:0000259" key="6">
    <source>
        <dbReference type="Pfam" id="PF25967"/>
    </source>
</evidence>
<comment type="subcellular location">
    <subcellularLocation>
        <location evidence="1">Cell envelope</location>
    </subcellularLocation>
</comment>
<dbReference type="eggNOG" id="COG0845">
    <property type="taxonomic scope" value="Bacteria"/>
</dbReference>
<dbReference type="InterPro" id="IPR058636">
    <property type="entry name" value="Beta-barrel_YknX"/>
</dbReference>
<evidence type="ECO:0000313" key="9">
    <source>
        <dbReference type="Proteomes" id="UP000001661"/>
    </source>
</evidence>
<dbReference type="AlphaFoldDB" id="D9QSF6"/>
<evidence type="ECO:0000256" key="4">
    <source>
        <dbReference type="SAM" id="Coils"/>
    </source>
</evidence>
<accession>D9QSF6</accession>
<feature type="coiled-coil region" evidence="4">
    <location>
        <begin position="120"/>
        <end position="147"/>
    </location>
</feature>
<proteinExistence type="inferred from homology"/>
<feature type="region of interest" description="Disordered" evidence="5">
    <location>
        <begin position="328"/>
        <end position="352"/>
    </location>
</feature>
<comment type="similarity">
    <text evidence="2">Belongs to the membrane fusion protein (MFP) (TC 8.A.1) family.</text>
</comment>
<dbReference type="STRING" id="574087.Acear_1918"/>
<feature type="domain" description="YknX-like beta-barrel" evidence="7">
    <location>
        <begin position="182"/>
        <end position="257"/>
    </location>
</feature>
<dbReference type="HOGENOM" id="CLU_018816_14_2_9"/>
<dbReference type="PANTHER" id="PTHR32347">
    <property type="entry name" value="EFFLUX SYSTEM COMPONENT YKNX-RELATED"/>
    <property type="match status" value="1"/>
</dbReference>
<dbReference type="SUPFAM" id="SSF111369">
    <property type="entry name" value="HlyD-like secretion proteins"/>
    <property type="match status" value="1"/>
</dbReference>
<dbReference type="InterPro" id="IPR050465">
    <property type="entry name" value="UPF0194_transport"/>
</dbReference>
<evidence type="ECO:0000256" key="5">
    <source>
        <dbReference type="SAM" id="MobiDB-lite"/>
    </source>
</evidence>
<dbReference type="GO" id="GO:0022857">
    <property type="term" value="F:transmembrane transporter activity"/>
    <property type="evidence" value="ECO:0007669"/>
    <property type="project" value="InterPro"/>
</dbReference>
<dbReference type="OrthoDB" id="2110899at2"/>
<dbReference type="InterPro" id="IPR006143">
    <property type="entry name" value="RND_pump_MFP"/>
</dbReference>
<reference evidence="8 9" key="1">
    <citation type="journal article" date="2010" name="Stand. Genomic Sci.">
        <title>Complete genome sequence of Acetohalobium arabaticum type strain (Z-7288).</title>
        <authorList>
            <person name="Sikorski J."/>
            <person name="Lapidus A."/>
            <person name="Chertkov O."/>
            <person name="Lucas S."/>
            <person name="Copeland A."/>
            <person name="Glavina Del Rio T."/>
            <person name="Nolan M."/>
            <person name="Tice H."/>
            <person name="Cheng J.F."/>
            <person name="Han C."/>
            <person name="Brambilla E."/>
            <person name="Pitluck S."/>
            <person name="Liolios K."/>
            <person name="Ivanova N."/>
            <person name="Mavromatis K."/>
            <person name="Mikhailova N."/>
            <person name="Pati A."/>
            <person name="Bruce D."/>
            <person name="Detter C."/>
            <person name="Tapia R."/>
            <person name="Goodwin L."/>
            <person name="Chen A."/>
            <person name="Palaniappan K."/>
            <person name="Land M."/>
            <person name="Hauser L."/>
            <person name="Chang Y.J."/>
            <person name="Jeffries C.D."/>
            <person name="Rohde M."/>
            <person name="Goker M."/>
            <person name="Spring S."/>
            <person name="Woyke T."/>
            <person name="Bristow J."/>
            <person name="Eisen J.A."/>
            <person name="Markowitz V."/>
            <person name="Hugenholtz P."/>
            <person name="Kyrpides N.C."/>
            <person name="Klenk H.P."/>
        </authorList>
    </citation>
    <scope>NUCLEOTIDE SEQUENCE [LARGE SCALE GENOMIC DNA]</scope>
    <source>
        <strain evidence="9">ATCC 49924 / DSM 5501 / Z-7288</strain>
    </source>
</reference>